<feature type="transmembrane region" description="Helical" evidence="1">
    <location>
        <begin position="31"/>
        <end position="49"/>
    </location>
</feature>
<reference evidence="2" key="1">
    <citation type="submission" date="2024-05" db="EMBL/GenBank/DDBJ databases">
        <title>Isolation and characterization of the novel Burkholderia jumbo bacteriophage Surprise13.</title>
        <authorList>
            <person name="Supina B.S.I."/>
            <person name="Dennis J."/>
        </authorList>
    </citation>
    <scope>NUCLEOTIDE SEQUENCE</scope>
</reference>
<keyword evidence="1" id="KW-1133">Transmembrane helix</keyword>
<organism evidence="2">
    <name type="scientific">Burkholderia phage vB_BgluM-SURPRISE13</name>
    <dbReference type="NCBI Taxonomy" id="3159457"/>
    <lineage>
        <taxon>Viruses</taxon>
    </lineage>
</organism>
<keyword evidence="1" id="KW-0812">Transmembrane</keyword>
<evidence type="ECO:0000313" key="2">
    <source>
        <dbReference type="EMBL" id="XBS47749.1"/>
    </source>
</evidence>
<protein>
    <submittedName>
        <fullName evidence="2">Uncharacterized protein</fullName>
    </submittedName>
</protein>
<gene>
    <name evidence="2" type="ORF">SURPRISE13_141</name>
</gene>
<sequence>MQATLAILALGLLLITSLIMFCNELFYRKRVSALGAIVFVCTVFLMYYLHGLNDQILVYVKDLAKYQTVPTLKGE</sequence>
<dbReference type="EMBL" id="PP856017">
    <property type="protein sequence ID" value="XBS47749.1"/>
    <property type="molecule type" value="Genomic_DNA"/>
</dbReference>
<keyword evidence="1" id="KW-0472">Membrane</keyword>
<accession>A0AAU7PHP9</accession>
<proteinExistence type="predicted"/>
<evidence type="ECO:0000256" key="1">
    <source>
        <dbReference type="SAM" id="Phobius"/>
    </source>
</evidence>
<name>A0AAU7PHP9_9VIRU</name>